<sequence>MLKLLLKIVIFCLLFLPTISFGFQKSITGGDVRIIATPENPGPNQEVKLELQSFSVDLDHSNISWSKNGRAVGADYGIKTFTFRTGNTNTKTEIKTTITPFANNSREVIIISVFEPVEVELIWQANNYTPYWYKGKAQPTSESEITVSALTRMLDNDGVEIPFDSLVYQWKVDGKNLSASSGVGKNSITFRGGKRGEVNKVSVAVSNVNNSLTTSAQTTIQINDPEIVFYEDRPLVGVVWQKALGAEAGIVDRMIIRAEPFFFSDKDKLHFVWNLNGDQTKPDETNPSRIMLQTASKNISSRIGLLLSHPSKLLQEASQNLIIKSVSSASGSF</sequence>
<accession>A0A0G0NED3</accession>
<gene>
    <name evidence="1" type="ORF">UT40_C0009G0023</name>
</gene>
<evidence type="ECO:0000313" key="2">
    <source>
        <dbReference type="Proteomes" id="UP000034690"/>
    </source>
</evidence>
<proteinExistence type="predicted"/>
<comment type="caution">
    <text evidence="1">The sequence shown here is derived from an EMBL/GenBank/DDBJ whole genome shotgun (WGS) entry which is preliminary data.</text>
</comment>
<evidence type="ECO:0000313" key="1">
    <source>
        <dbReference type="EMBL" id="KKR13858.1"/>
    </source>
</evidence>
<dbReference type="Proteomes" id="UP000034690">
    <property type="component" value="Unassembled WGS sequence"/>
</dbReference>
<organism evidence="1 2">
    <name type="scientific">Candidatus Woesebacteria bacterium GW2011_GWA1_39_21b</name>
    <dbReference type="NCBI Taxonomy" id="1618551"/>
    <lineage>
        <taxon>Bacteria</taxon>
        <taxon>Candidatus Woeseibacteriota</taxon>
    </lineage>
</organism>
<dbReference type="AlphaFoldDB" id="A0A0G0NED3"/>
<name>A0A0G0NED3_9BACT</name>
<dbReference type="EMBL" id="LBWQ01000009">
    <property type="protein sequence ID" value="KKR13858.1"/>
    <property type="molecule type" value="Genomic_DNA"/>
</dbReference>
<protein>
    <submittedName>
        <fullName evidence="1">Uncharacterized protein</fullName>
    </submittedName>
</protein>
<reference evidence="1 2" key="1">
    <citation type="journal article" date="2015" name="Nature">
        <title>rRNA introns, odd ribosomes, and small enigmatic genomes across a large radiation of phyla.</title>
        <authorList>
            <person name="Brown C.T."/>
            <person name="Hug L.A."/>
            <person name="Thomas B.C."/>
            <person name="Sharon I."/>
            <person name="Castelle C.J."/>
            <person name="Singh A."/>
            <person name="Wilkins M.J."/>
            <person name="Williams K.H."/>
            <person name="Banfield J.F."/>
        </authorList>
    </citation>
    <scope>NUCLEOTIDE SEQUENCE [LARGE SCALE GENOMIC DNA]</scope>
</reference>